<evidence type="ECO:0000313" key="4">
    <source>
        <dbReference type="Proteomes" id="UP000236161"/>
    </source>
</evidence>
<sequence>MAKACANLLAAVLMTVGLFAGTTFSGNTDHLGETHGPEGPKPLCDHRRPAGAAHSPAHSPAMRHTPVTSPAPARASSPPKPYDFNAPAMSPVTPPSGSKAVPGATSASVGSGVAAAPALNQVGAFLWFVSRARLLAESAEDTAAFADHATPVHFPNPHVIGLPHDGRAERSTRAERYEPSLFLLSSIKTDEHSCSPLLQPNPNKRNPVAPTQVGSELMPLTLRGENTFLKPDCLPDTRHYLRYMGTPYPTSISLRQNHHENAPVIRIHHCGRKEYKKAAGKYLVPLL</sequence>
<evidence type="ECO:0000256" key="2">
    <source>
        <dbReference type="SAM" id="SignalP"/>
    </source>
</evidence>
<feature type="signal peptide" evidence="2">
    <location>
        <begin position="1"/>
        <end position="25"/>
    </location>
</feature>
<feature type="region of interest" description="Disordered" evidence="1">
    <location>
        <begin position="29"/>
        <end position="103"/>
    </location>
</feature>
<keyword evidence="2" id="KW-0732">Signal</keyword>
<feature type="chain" id="PRO_5014119349" evidence="2">
    <location>
        <begin position="26"/>
        <end position="287"/>
    </location>
</feature>
<reference evidence="3 4" key="1">
    <citation type="journal article" date="2017" name="Nature">
        <title>The Apostasia genome and the evolution of orchids.</title>
        <authorList>
            <person name="Zhang G.Q."/>
            <person name="Liu K.W."/>
            <person name="Li Z."/>
            <person name="Lohaus R."/>
            <person name="Hsiao Y.Y."/>
            <person name="Niu S.C."/>
            <person name="Wang J.Y."/>
            <person name="Lin Y.C."/>
            <person name="Xu Q."/>
            <person name="Chen L.J."/>
            <person name="Yoshida K."/>
            <person name="Fujiwara S."/>
            <person name="Wang Z.W."/>
            <person name="Zhang Y.Q."/>
            <person name="Mitsuda N."/>
            <person name="Wang M."/>
            <person name="Liu G.H."/>
            <person name="Pecoraro L."/>
            <person name="Huang H.X."/>
            <person name="Xiao X.J."/>
            <person name="Lin M."/>
            <person name="Wu X.Y."/>
            <person name="Wu W.L."/>
            <person name="Chen Y.Y."/>
            <person name="Chang S.B."/>
            <person name="Sakamoto S."/>
            <person name="Ohme-Takagi M."/>
            <person name="Yagi M."/>
            <person name="Zeng S.J."/>
            <person name="Shen C.Y."/>
            <person name="Yeh C.M."/>
            <person name="Luo Y.B."/>
            <person name="Tsai W.C."/>
            <person name="Van de Peer Y."/>
            <person name="Liu Z.J."/>
        </authorList>
    </citation>
    <scope>NUCLEOTIDE SEQUENCE [LARGE SCALE GENOMIC DNA]</scope>
    <source>
        <strain evidence="4">cv. Shenzhen</strain>
        <tissue evidence="3">Stem</tissue>
    </source>
</reference>
<proteinExistence type="predicted"/>
<evidence type="ECO:0000256" key="1">
    <source>
        <dbReference type="SAM" id="MobiDB-lite"/>
    </source>
</evidence>
<name>A0A2H9ZZ28_9ASPA</name>
<gene>
    <name evidence="3" type="ORF">AXF42_Ash017452</name>
</gene>
<feature type="compositionally biased region" description="Basic and acidic residues" evidence="1">
    <location>
        <begin position="30"/>
        <end position="48"/>
    </location>
</feature>
<feature type="compositionally biased region" description="Low complexity" evidence="1">
    <location>
        <begin position="50"/>
        <end position="77"/>
    </location>
</feature>
<dbReference type="AlphaFoldDB" id="A0A2H9ZZ28"/>
<keyword evidence="4" id="KW-1185">Reference proteome</keyword>
<protein>
    <submittedName>
        <fullName evidence="3">Uncharacterized protein</fullName>
    </submittedName>
</protein>
<accession>A0A2H9ZZ28</accession>
<dbReference type="EMBL" id="KZ452313">
    <property type="protein sequence ID" value="PKA48553.1"/>
    <property type="molecule type" value="Genomic_DNA"/>
</dbReference>
<organism evidence="3 4">
    <name type="scientific">Apostasia shenzhenica</name>
    <dbReference type="NCBI Taxonomy" id="1088818"/>
    <lineage>
        <taxon>Eukaryota</taxon>
        <taxon>Viridiplantae</taxon>
        <taxon>Streptophyta</taxon>
        <taxon>Embryophyta</taxon>
        <taxon>Tracheophyta</taxon>
        <taxon>Spermatophyta</taxon>
        <taxon>Magnoliopsida</taxon>
        <taxon>Liliopsida</taxon>
        <taxon>Asparagales</taxon>
        <taxon>Orchidaceae</taxon>
        <taxon>Apostasioideae</taxon>
        <taxon>Apostasia</taxon>
    </lineage>
</organism>
<evidence type="ECO:0000313" key="3">
    <source>
        <dbReference type="EMBL" id="PKA48553.1"/>
    </source>
</evidence>
<dbReference type="Proteomes" id="UP000236161">
    <property type="component" value="Unassembled WGS sequence"/>
</dbReference>